<comment type="caution">
    <text evidence="2">The sequence shown here is derived from an EMBL/GenBank/DDBJ whole genome shotgun (WGS) entry which is preliminary data.</text>
</comment>
<comment type="similarity">
    <text evidence="1">Belongs to the short-chain dehydrogenases/reductases (SDR) family.</text>
</comment>
<dbReference type="Proteomes" id="UP001500200">
    <property type="component" value="Unassembled WGS sequence"/>
</dbReference>
<dbReference type="InterPro" id="IPR002347">
    <property type="entry name" value="SDR_fam"/>
</dbReference>
<gene>
    <name evidence="2" type="ORF">GCM10023346_46880</name>
</gene>
<accession>A0ABP9SSY9</accession>
<dbReference type="InterPro" id="IPR050259">
    <property type="entry name" value="SDR"/>
</dbReference>
<dbReference type="RefSeq" id="WP_345453335.1">
    <property type="nucleotide sequence ID" value="NZ_BAABKK010000038.1"/>
</dbReference>
<dbReference type="SUPFAM" id="SSF51735">
    <property type="entry name" value="NAD(P)-binding Rossmann-fold domains"/>
    <property type="match status" value="1"/>
</dbReference>
<evidence type="ECO:0000256" key="1">
    <source>
        <dbReference type="ARBA" id="ARBA00006484"/>
    </source>
</evidence>
<proteinExistence type="inferred from homology"/>
<dbReference type="EMBL" id="BAABKK010000038">
    <property type="protein sequence ID" value="GAA5201762.1"/>
    <property type="molecule type" value="Genomic_DNA"/>
</dbReference>
<dbReference type="InterPro" id="IPR036291">
    <property type="entry name" value="NAD(P)-bd_dom_sf"/>
</dbReference>
<keyword evidence="3" id="KW-1185">Reference proteome</keyword>
<evidence type="ECO:0000313" key="3">
    <source>
        <dbReference type="Proteomes" id="UP001500200"/>
    </source>
</evidence>
<sequence>MGAQRTAVVTGSGRGIGKATVELLQAHGVNVIGVDLAGADINADLSTLEGREALEAGVRERCPAGIDVIVANAGVLTDDELSIQVNYFGAVETLERLRPMLRSDAPRVVVVASRSVLKPVDHAIVEACLDGDEARAVALAQQTGSPHLLYATGKRAIARWIRRNAGLPAWAGAGIALNGVAPGAVLTPMIAQRDPAEQARLAVERPMPLGGMATAEEVAALIDFLADAKNSKIAGQLIFIDGGGETLMGQEDIWEAMVNKQASTATAN</sequence>
<reference evidence="3" key="1">
    <citation type="journal article" date="2019" name="Int. J. Syst. Evol. Microbiol.">
        <title>The Global Catalogue of Microorganisms (GCM) 10K type strain sequencing project: providing services to taxonomists for standard genome sequencing and annotation.</title>
        <authorList>
            <consortium name="The Broad Institute Genomics Platform"/>
            <consortium name="The Broad Institute Genome Sequencing Center for Infectious Disease"/>
            <person name="Wu L."/>
            <person name="Ma J."/>
        </authorList>
    </citation>
    <scope>NUCLEOTIDE SEQUENCE [LARGE SCALE GENOMIC DNA]</scope>
    <source>
        <strain evidence="3">JCM 18514</strain>
    </source>
</reference>
<evidence type="ECO:0000313" key="2">
    <source>
        <dbReference type="EMBL" id="GAA5201762.1"/>
    </source>
</evidence>
<protein>
    <submittedName>
        <fullName evidence="2">SDR family oxidoreductase</fullName>
    </submittedName>
</protein>
<dbReference type="Pfam" id="PF13561">
    <property type="entry name" value="adh_short_C2"/>
    <property type="match status" value="1"/>
</dbReference>
<name>A0ABP9SSY9_9MICC</name>
<dbReference type="PANTHER" id="PTHR42879">
    <property type="entry name" value="3-OXOACYL-(ACYL-CARRIER-PROTEIN) REDUCTASE"/>
    <property type="match status" value="1"/>
</dbReference>
<dbReference type="PRINTS" id="PR00081">
    <property type="entry name" value="GDHRDH"/>
</dbReference>
<dbReference type="Gene3D" id="3.40.50.720">
    <property type="entry name" value="NAD(P)-binding Rossmann-like Domain"/>
    <property type="match status" value="1"/>
</dbReference>
<organism evidence="2 3">
    <name type="scientific">Arthrobacter gyeryongensis</name>
    <dbReference type="NCBI Taxonomy" id="1650592"/>
    <lineage>
        <taxon>Bacteria</taxon>
        <taxon>Bacillati</taxon>
        <taxon>Actinomycetota</taxon>
        <taxon>Actinomycetes</taxon>
        <taxon>Micrococcales</taxon>
        <taxon>Micrococcaceae</taxon>
        <taxon>Arthrobacter</taxon>
    </lineage>
</organism>